<dbReference type="PANTHER" id="PTHR43135:SF3">
    <property type="entry name" value="ALPHA-D-RIBOSE 1-METHYLPHOSPHONATE 5-TRIPHOSPHATE DIPHOSPHATASE"/>
    <property type="match status" value="1"/>
</dbReference>
<feature type="non-terminal residue" evidence="1">
    <location>
        <position position="243"/>
    </location>
</feature>
<reference evidence="1 2" key="1">
    <citation type="submission" date="2018-08" db="EMBL/GenBank/DDBJ databases">
        <title>Pallidiluteibacterium maritimus gen. nov., sp. nov., isolated from coastal sediment.</title>
        <authorList>
            <person name="Zhou L.Y."/>
        </authorList>
    </citation>
    <scope>NUCLEOTIDE SEQUENCE [LARGE SCALE GENOMIC DNA]</scope>
    <source>
        <strain evidence="1 2">XSD2</strain>
    </source>
</reference>
<organism evidence="1 2">
    <name type="scientific">Maribellus luteus</name>
    <dbReference type="NCBI Taxonomy" id="2305463"/>
    <lineage>
        <taxon>Bacteria</taxon>
        <taxon>Pseudomonadati</taxon>
        <taxon>Bacteroidota</taxon>
        <taxon>Bacteroidia</taxon>
        <taxon>Marinilabiliales</taxon>
        <taxon>Prolixibacteraceae</taxon>
        <taxon>Maribellus</taxon>
    </lineage>
</organism>
<dbReference type="InterPro" id="IPR011059">
    <property type="entry name" value="Metal-dep_hydrolase_composite"/>
</dbReference>
<dbReference type="InterPro" id="IPR051781">
    <property type="entry name" value="Metallo-dep_Hydrolase"/>
</dbReference>
<dbReference type="Gene3D" id="2.30.40.10">
    <property type="entry name" value="Urease, subunit C, domain 1"/>
    <property type="match status" value="1"/>
</dbReference>
<comment type="caution">
    <text evidence="1">The sequence shown here is derived from an EMBL/GenBank/DDBJ whole genome shotgun (WGS) entry which is preliminary data.</text>
</comment>
<evidence type="ECO:0000313" key="1">
    <source>
        <dbReference type="EMBL" id="RIJ45012.1"/>
    </source>
</evidence>
<dbReference type="EMBL" id="QWGR01000079">
    <property type="protein sequence ID" value="RIJ45012.1"/>
    <property type="molecule type" value="Genomic_DNA"/>
</dbReference>
<keyword evidence="2" id="KW-1185">Reference proteome</keyword>
<name>A0A399SRF7_9BACT</name>
<dbReference type="Gene3D" id="3.40.50.10910">
    <property type="entry name" value="Amidohydrolase"/>
    <property type="match status" value="1"/>
</dbReference>
<feature type="non-terminal residue" evidence="1">
    <location>
        <position position="1"/>
    </location>
</feature>
<dbReference type="GO" id="GO:0016810">
    <property type="term" value="F:hydrolase activity, acting on carbon-nitrogen (but not peptide) bonds"/>
    <property type="evidence" value="ECO:0007669"/>
    <property type="project" value="InterPro"/>
</dbReference>
<dbReference type="SUPFAM" id="SSF51556">
    <property type="entry name" value="Metallo-dependent hydrolases"/>
    <property type="match status" value="1"/>
</dbReference>
<gene>
    <name evidence="1" type="ORF">D1614_23835</name>
</gene>
<protein>
    <submittedName>
        <fullName evidence="1">Hydrolase</fullName>
    </submittedName>
</protein>
<sequence>PASQVVVYRDAGLIDGLGGGVKPHMAVIVEGAVIKAVLPDQQLSKADLKGAEVVDLSGRYLLPGLVDSHVHLATSPNRKRAEALMRREVYGGVTAVRDMAGDGRALADLARASRVGEIPGPDIFYAALMAGPGFFADQRTVSATQGATAGAVPWMQAVTSQTDLPLAVALARGTSASGIKTYADISGRLLARITAEAHRQGMRVWSHGILFPATPEEVVAAGVDVISHACQAGFQAAAPPPVS</sequence>
<keyword evidence="1" id="KW-0378">Hydrolase</keyword>
<dbReference type="AlphaFoldDB" id="A0A399SRF7"/>
<dbReference type="SUPFAM" id="SSF51338">
    <property type="entry name" value="Composite domain of metallo-dependent hydrolases"/>
    <property type="match status" value="1"/>
</dbReference>
<evidence type="ECO:0000313" key="2">
    <source>
        <dbReference type="Proteomes" id="UP000265926"/>
    </source>
</evidence>
<dbReference type="PANTHER" id="PTHR43135">
    <property type="entry name" value="ALPHA-D-RIBOSE 1-METHYLPHOSPHONATE 5-TRIPHOSPHATE DIPHOSPHATASE"/>
    <property type="match status" value="1"/>
</dbReference>
<dbReference type="Gene3D" id="3.30.110.90">
    <property type="entry name" value="Amidohydrolase"/>
    <property type="match status" value="1"/>
</dbReference>
<accession>A0A399SRF7</accession>
<proteinExistence type="predicted"/>
<dbReference type="InterPro" id="IPR032466">
    <property type="entry name" value="Metal_Hydrolase"/>
</dbReference>
<dbReference type="Proteomes" id="UP000265926">
    <property type="component" value="Unassembled WGS sequence"/>
</dbReference>